<keyword evidence="3 4" id="KW-0408">Iron</keyword>
<dbReference type="Pfam" id="PF13442">
    <property type="entry name" value="Cytochrome_CBB3"/>
    <property type="match status" value="1"/>
</dbReference>
<keyword evidence="5" id="KW-0472">Membrane</keyword>
<protein>
    <recommendedName>
        <fullName evidence="6">Cytochrome c domain-containing protein</fullName>
    </recommendedName>
</protein>
<keyword evidence="5" id="KW-1133">Transmembrane helix</keyword>
<dbReference type="PATRIC" id="fig|404937.3.peg.1075"/>
<evidence type="ECO:0000256" key="4">
    <source>
        <dbReference type="PROSITE-ProRule" id="PRU00433"/>
    </source>
</evidence>
<feature type="transmembrane region" description="Helical" evidence="5">
    <location>
        <begin position="61"/>
        <end position="86"/>
    </location>
</feature>
<feature type="transmembrane region" description="Helical" evidence="5">
    <location>
        <begin position="261"/>
        <end position="283"/>
    </location>
</feature>
<dbReference type="Proteomes" id="UP000032102">
    <property type="component" value="Unassembled WGS sequence"/>
</dbReference>
<dbReference type="PROSITE" id="PS51007">
    <property type="entry name" value="CYTC"/>
    <property type="match status" value="1"/>
</dbReference>
<keyword evidence="1 4" id="KW-0349">Heme</keyword>
<name>A0A0D0QA43_9BACL</name>
<evidence type="ECO:0000256" key="2">
    <source>
        <dbReference type="ARBA" id="ARBA00022723"/>
    </source>
</evidence>
<keyword evidence="2 4" id="KW-0479">Metal-binding</keyword>
<feature type="transmembrane region" description="Helical" evidence="5">
    <location>
        <begin position="290"/>
        <end position="307"/>
    </location>
</feature>
<evidence type="ECO:0000256" key="5">
    <source>
        <dbReference type="SAM" id="Phobius"/>
    </source>
</evidence>
<feature type="domain" description="Cytochrome c" evidence="6">
    <location>
        <begin position="358"/>
        <end position="433"/>
    </location>
</feature>
<gene>
    <name evidence="7" type="ORF">LH47_01043</name>
</gene>
<accession>A0A0D0QA43</accession>
<dbReference type="InterPro" id="IPR036909">
    <property type="entry name" value="Cyt_c-like_dom_sf"/>
</dbReference>
<dbReference type="GO" id="GO:0020037">
    <property type="term" value="F:heme binding"/>
    <property type="evidence" value="ECO:0007669"/>
    <property type="project" value="InterPro"/>
</dbReference>
<dbReference type="EMBL" id="JXTH01000014">
    <property type="protein sequence ID" value="KIQ94863.1"/>
    <property type="molecule type" value="Genomic_DNA"/>
</dbReference>
<keyword evidence="8" id="KW-1185">Reference proteome</keyword>
<dbReference type="GO" id="GO:0046872">
    <property type="term" value="F:metal ion binding"/>
    <property type="evidence" value="ECO:0007669"/>
    <property type="project" value="UniProtKB-KW"/>
</dbReference>
<evidence type="ECO:0000259" key="6">
    <source>
        <dbReference type="PROSITE" id="PS51007"/>
    </source>
</evidence>
<comment type="caution">
    <text evidence="7">The sequence shown here is derived from an EMBL/GenBank/DDBJ whole genome shotgun (WGS) entry which is preliminary data.</text>
</comment>
<organism evidence="7 8">
    <name type="scientific">Anoxybacillus thermarum</name>
    <dbReference type="NCBI Taxonomy" id="404937"/>
    <lineage>
        <taxon>Bacteria</taxon>
        <taxon>Bacillati</taxon>
        <taxon>Bacillota</taxon>
        <taxon>Bacilli</taxon>
        <taxon>Bacillales</taxon>
        <taxon>Anoxybacillaceae</taxon>
        <taxon>Anoxybacillus</taxon>
    </lineage>
</organism>
<dbReference type="SUPFAM" id="SSF46626">
    <property type="entry name" value="Cytochrome c"/>
    <property type="match status" value="1"/>
</dbReference>
<feature type="transmembrane region" description="Helical" evidence="5">
    <location>
        <begin position="186"/>
        <end position="209"/>
    </location>
</feature>
<sequence>MNFPIVEFPWFGNGNIVALIAIIHVLISHGVAIGATAIVVSTEYYAMQTKNAKLDQLAKQMTKWIVIITTTIGAMTGVGIWLSTMVIQPDSIGSLLRIFFWAWVTEWVIFIGEVVLLLIYYYTWEKWKEGRKKQKHLNIGITLSIFSWLTMAIITGILAAKLTPGRWMETLSFWNAFFNPTYLPSLAFRTFLAVTLTISLFTIFVRLFVKDEDVRPQLFRIFSIWGAISLPATFVFGLWYLKSIPEQAAKLIVWSTGLPEQTFNVLNIFAFVLIVVFLAWLVIRPKKLPIVLALAMFVSAIGFIGEFEVVRESVRKPYIIYNYMYVNGITKAKAEAMNREGYLAHSTIAKVKEITDENKLEAGREIYLGQCLACHTIDGWRSKRALANRLDGWSQETIKSFIPNMHNVRPMMPPFVGTEEELEALAAYLYKVVNEQN</sequence>
<feature type="transmembrane region" description="Helical" evidence="5">
    <location>
        <begin position="136"/>
        <end position="160"/>
    </location>
</feature>
<feature type="transmembrane region" description="Helical" evidence="5">
    <location>
        <begin position="98"/>
        <end position="124"/>
    </location>
</feature>
<dbReference type="GO" id="GO:0009055">
    <property type="term" value="F:electron transfer activity"/>
    <property type="evidence" value="ECO:0007669"/>
    <property type="project" value="InterPro"/>
</dbReference>
<evidence type="ECO:0000256" key="3">
    <source>
        <dbReference type="ARBA" id="ARBA00023004"/>
    </source>
</evidence>
<dbReference type="InterPro" id="IPR009056">
    <property type="entry name" value="Cyt_c-like_dom"/>
</dbReference>
<reference evidence="7 8" key="1">
    <citation type="submission" date="2015-01" db="EMBL/GenBank/DDBJ databases">
        <title>Draft genome of Anoxybacillus thermarum strain AF/04.</title>
        <authorList>
            <person name="Poli A."/>
            <person name="Nicolaus B."/>
            <person name="Chan K.-G."/>
            <person name="Kahar U.M."/>
            <person name="Yaakob A.S."/>
            <person name="Chan C.S."/>
            <person name="Goh K.M."/>
        </authorList>
    </citation>
    <scope>NUCLEOTIDE SEQUENCE [LARGE SCALE GENOMIC DNA]</scope>
    <source>
        <strain evidence="7 8">AF/04</strain>
    </source>
</reference>
<dbReference type="AlphaFoldDB" id="A0A0D0QA43"/>
<dbReference type="Gene3D" id="1.10.760.10">
    <property type="entry name" value="Cytochrome c-like domain"/>
    <property type="match status" value="1"/>
</dbReference>
<evidence type="ECO:0000256" key="1">
    <source>
        <dbReference type="ARBA" id="ARBA00022617"/>
    </source>
</evidence>
<feature type="transmembrane region" description="Helical" evidence="5">
    <location>
        <begin position="221"/>
        <end position="241"/>
    </location>
</feature>
<feature type="transmembrane region" description="Helical" evidence="5">
    <location>
        <begin position="16"/>
        <end position="40"/>
    </location>
</feature>
<keyword evidence="5" id="KW-0812">Transmembrane</keyword>
<proteinExistence type="predicted"/>
<evidence type="ECO:0000313" key="8">
    <source>
        <dbReference type="Proteomes" id="UP000032102"/>
    </source>
</evidence>
<evidence type="ECO:0000313" key="7">
    <source>
        <dbReference type="EMBL" id="KIQ94863.1"/>
    </source>
</evidence>